<dbReference type="Pfam" id="PF02415">
    <property type="entry name" value="Chlam_PMP"/>
    <property type="match status" value="2"/>
</dbReference>
<dbReference type="AlphaFoldDB" id="Q23AU1"/>
<dbReference type="GeneID" id="7823090"/>
<keyword evidence="8 9" id="KW-0812">Transmembrane</keyword>
<keyword evidence="10" id="KW-1185">Reference proteome</keyword>
<keyword evidence="7" id="KW-0998">Cell outer membrane</keyword>
<evidence type="ECO:0000256" key="6">
    <source>
        <dbReference type="ARBA" id="ARBA00023136"/>
    </source>
</evidence>
<evidence type="ECO:0000256" key="3">
    <source>
        <dbReference type="ARBA" id="ARBA00004613"/>
    </source>
</evidence>
<evidence type="ECO:0000256" key="5">
    <source>
        <dbReference type="ARBA" id="ARBA00022729"/>
    </source>
</evidence>
<dbReference type="InParanoid" id="Q23AU1"/>
<proteinExistence type="predicted"/>
<dbReference type="PANTHER" id="PTHR11319:SF35">
    <property type="entry name" value="OUTER MEMBRANE PROTEIN PMPC-RELATED"/>
    <property type="match status" value="1"/>
</dbReference>
<dbReference type="HOGENOM" id="CLU_003191_4_0_1"/>
<feature type="transmembrane region" description="Helical" evidence="8">
    <location>
        <begin position="730"/>
        <end position="751"/>
    </location>
</feature>
<accession>Q23AU1</accession>
<keyword evidence="5" id="KW-0732">Signal</keyword>
<dbReference type="RefSeq" id="XP_001013846.2">
    <property type="nucleotide sequence ID" value="XM_001013846.2"/>
</dbReference>
<dbReference type="OrthoDB" id="61092at2759"/>
<feature type="transmembrane region" description="Helical" evidence="8">
    <location>
        <begin position="810"/>
        <end position="831"/>
    </location>
</feature>
<dbReference type="Proteomes" id="UP000009168">
    <property type="component" value="Unassembled WGS sequence"/>
</dbReference>
<dbReference type="NCBIfam" id="TIGR01376">
    <property type="entry name" value="POMP_repeat"/>
    <property type="match status" value="2"/>
</dbReference>
<feature type="transmembrane region" description="Helical" evidence="8">
    <location>
        <begin position="890"/>
        <end position="907"/>
    </location>
</feature>
<feature type="transmembrane region" description="Helical" evidence="8">
    <location>
        <begin position="919"/>
        <end position="939"/>
    </location>
</feature>
<keyword evidence="8" id="KW-1133">Transmembrane helix</keyword>
<evidence type="ECO:0000313" key="10">
    <source>
        <dbReference type="Proteomes" id="UP000009168"/>
    </source>
</evidence>
<feature type="transmembrane region" description="Helical" evidence="8">
    <location>
        <begin position="945"/>
        <end position="964"/>
    </location>
</feature>
<feature type="transmembrane region" description="Helical" evidence="8">
    <location>
        <begin position="614"/>
        <end position="633"/>
    </location>
</feature>
<evidence type="ECO:0000256" key="4">
    <source>
        <dbReference type="ARBA" id="ARBA00022525"/>
    </source>
</evidence>
<keyword evidence="4" id="KW-0964">Secreted</keyword>
<feature type="transmembrane region" description="Helical" evidence="8">
    <location>
        <begin position="669"/>
        <end position="691"/>
    </location>
</feature>
<dbReference type="GO" id="GO:0005576">
    <property type="term" value="C:extracellular region"/>
    <property type="evidence" value="ECO:0007669"/>
    <property type="project" value="UniProtKB-SubCell"/>
</dbReference>
<dbReference type="InterPro" id="IPR003368">
    <property type="entry name" value="POMP_repeat"/>
</dbReference>
<evidence type="ECO:0000256" key="1">
    <source>
        <dbReference type="ARBA" id="ARBA00004196"/>
    </source>
</evidence>
<dbReference type="PANTHER" id="PTHR11319">
    <property type="entry name" value="G PROTEIN-COUPLED RECEPTOR-RELATED"/>
    <property type="match status" value="1"/>
</dbReference>
<sequence>MKIDLNPYLFNFFQVQNVQFNNTVFDGSVNLGFVNFTGLMINFQLFYSLQITNSIFSNSKQDIPVILVTYGKNVDIKNIVVKQIESLQFIQISLIDQLTLVNLQFTQINTLSVQDVIENPIQNYLDPTFNSLQGQSDKYLLNLGGIDTTNLSNLTISYCYNVALLNLNYFEVGLNTIQNSNTFYANNINITNLHSNVQEPAINLGNKLSTIKKLIDCKNLQVIDTLFTENSAFGDGGAIYLYKIQQSLIQNTNFVLNQALENSGGAIFSSNSKIYINNCIFKNNVSKKERGGAIYSDNSYLKIQFTNIIHNIAYIGGGIYYNQINSLKIDKFSQIYENKGKFYGNNLGSYPKKLLKVNHQTKQVYNKIIIKNFQSGNYTKQPIYVQFFDEQNEMLNFNIADQINQFSPSIKEELENYKISIANSSEITNLTIILGQELQYIKTINLFQLNITAGNFKTTDFQLILISQFFGQQLIIDLDLNFRKCQIGEVLYPKQGYISCDQCMPGTYSLADPNQGISSFLVQCQKCSNIYAKQCYSNQIILQDNYWRESKLTDIIYLCEMLGCSETNQNQINGCIQGYIGPLCNSCDYKGIYWGVNYAQKGKECYECGKIVQLYFYLAIIIGFYTFYIVISVNSQIQSNILIIKIEYLRKMEILFLSKTKLRGFQTGIILKIFFHYLQIFSSSIDIYNYIPDFIGNFYKLGGDPSQITYTNLDCIYKDWVISQLWFNRLVMQIAQIVFIVGLVLSSRYLLSRNIQRFYKIKTYFIFIYFFYYSSIVKLLVSLCVCKKVGTYYYMLNDHLQKCWTYEHALFQIGMVYPLTIIWSIVIPLILNDKIKSALQKKKQNNIKFIQTYYFIFQGYKQKFYYWEILKMFQRFIIMIILNLDIQAIIQRQLILFICFIFLKITIQQNPYQQKQSQNLEVLLQTMTLITLILQTLVYVLEAQYYRRLVLIIIIIILNFYNLLKIIFEYYRSALDLILKSQNQKAKKLIHFLFKLKIISFDIKKNQIQLQRISHFWKKLYSNRKILVNSMYLNYYQRSNSKS</sequence>
<evidence type="ECO:0000313" key="9">
    <source>
        <dbReference type="EMBL" id="EAR93601.2"/>
    </source>
</evidence>
<evidence type="ECO:0000256" key="2">
    <source>
        <dbReference type="ARBA" id="ARBA00004442"/>
    </source>
</evidence>
<evidence type="ECO:0000256" key="8">
    <source>
        <dbReference type="SAM" id="Phobius"/>
    </source>
</evidence>
<evidence type="ECO:0000256" key="7">
    <source>
        <dbReference type="ARBA" id="ARBA00023237"/>
    </source>
</evidence>
<comment type="subcellular location">
    <subcellularLocation>
        <location evidence="1">Cell envelope</location>
    </subcellularLocation>
    <subcellularLocation>
        <location evidence="2">Cell outer membrane</location>
    </subcellularLocation>
    <subcellularLocation>
        <location evidence="3">Secreted</location>
    </subcellularLocation>
</comment>
<gene>
    <name evidence="9" type="ORF">TTHERM_00768560</name>
</gene>
<reference evidence="10" key="1">
    <citation type="journal article" date="2006" name="PLoS Biol.">
        <title>Macronuclear genome sequence of the ciliate Tetrahymena thermophila, a model eukaryote.</title>
        <authorList>
            <person name="Eisen J.A."/>
            <person name="Coyne R.S."/>
            <person name="Wu M."/>
            <person name="Wu D."/>
            <person name="Thiagarajan M."/>
            <person name="Wortman J.R."/>
            <person name="Badger J.H."/>
            <person name="Ren Q."/>
            <person name="Amedeo P."/>
            <person name="Jones K.M."/>
            <person name="Tallon L.J."/>
            <person name="Delcher A.L."/>
            <person name="Salzberg S.L."/>
            <person name="Silva J.C."/>
            <person name="Haas B.J."/>
            <person name="Majoros W.H."/>
            <person name="Farzad M."/>
            <person name="Carlton J.M."/>
            <person name="Smith R.K. Jr."/>
            <person name="Garg J."/>
            <person name="Pearlman R.E."/>
            <person name="Karrer K.M."/>
            <person name="Sun L."/>
            <person name="Manning G."/>
            <person name="Elde N.C."/>
            <person name="Turkewitz A.P."/>
            <person name="Asai D.J."/>
            <person name="Wilkes D.E."/>
            <person name="Wang Y."/>
            <person name="Cai H."/>
            <person name="Collins K."/>
            <person name="Stewart B.A."/>
            <person name="Lee S.R."/>
            <person name="Wilamowska K."/>
            <person name="Weinberg Z."/>
            <person name="Ruzzo W.L."/>
            <person name="Wloga D."/>
            <person name="Gaertig J."/>
            <person name="Frankel J."/>
            <person name="Tsao C.-C."/>
            <person name="Gorovsky M.A."/>
            <person name="Keeling P.J."/>
            <person name="Waller R.F."/>
            <person name="Patron N.J."/>
            <person name="Cherry J.M."/>
            <person name="Stover N.A."/>
            <person name="Krieger C.J."/>
            <person name="del Toro C."/>
            <person name="Ryder H.F."/>
            <person name="Williamson S.C."/>
            <person name="Barbeau R.A."/>
            <person name="Hamilton E.P."/>
            <person name="Orias E."/>
        </authorList>
    </citation>
    <scope>NUCLEOTIDE SEQUENCE [LARGE SCALE GENOMIC DNA]</scope>
    <source>
        <strain evidence="10">SB210</strain>
    </source>
</reference>
<keyword evidence="6 8" id="KW-0472">Membrane</keyword>
<dbReference type="EMBL" id="GG662723">
    <property type="protein sequence ID" value="EAR93601.2"/>
    <property type="molecule type" value="Genomic_DNA"/>
</dbReference>
<name>Q23AU1_TETTS</name>
<organism evidence="9 10">
    <name type="scientific">Tetrahymena thermophila (strain SB210)</name>
    <dbReference type="NCBI Taxonomy" id="312017"/>
    <lineage>
        <taxon>Eukaryota</taxon>
        <taxon>Sar</taxon>
        <taxon>Alveolata</taxon>
        <taxon>Ciliophora</taxon>
        <taxon>Intramacronucleata</taxon>
        <taxon>Oligohymenophorea</taxon>
        <taxon>Hymenostomatida</taxon>
        <taxon>Tetrahymenina</taxon>
        <taxon>Tetrahymenidae</taxon>
        <taxon>Tetrahymena</taxon>
    </lineage>
</organism>
<dbReference type="KEGG" id="tet:TTHERM_00768560"/>
<protein>
    <submittedName>
        <fullName evidence="9">Transmembrane protein, putative</fullName>
    </submittedName>
</protein>
<feature type="transmembrane region" description="Helical" evidence="8">
    <location>
        <begin position="763"/>
        <end position="790"/>
    </location>
</feature>